<accession>A0A9Q0YDY5</accession>
<dbReference type="OrthoDB" id="445826at2759"/>
<dbReference type="Proteomes" id="UP001152320">
    <property type="component" value="Chromosome 23"/>
</dbReference>
<name>A0A9Q0YDY5_HOLLE</name>
<evidence type="ECO:0000313" key="2">
    <source>
        <dbReference type="Proteomes" id="UP001152320"/>
    </source>
</evidence>
<dbReference type="EMBL" id="JAIZAY010000023">
    <property type="protein sequence ID" value="KAJ8019721.1"/>
    <property type="molecule type" value="Genomic_DNA"/>
</dbReference>
<dbReference type="PANTHER" id="PTHR33776:SF4">
    <property type="entry name" value="ENDONUCLEASE_EXONUCLEASE_PHOSPHATASE DOMAIN-CONTAINING PROTEIN"/>
    <property type="match status" value="1"/>
</dbReference>
<dbReference type="PANTHER" id="PTHR33776">
    <property type="entry name" value="ENDO/EXONUCLEASE/PHOSPHATASE DOMAIN-CONTAINING PROTEIN"/>
    <property type="match status" value="1"/>
</dbReference>
<reference evidence="1" key="1">
    <citation type="submission" date="2021-10" db="EMBL/GenBank/DDBJ databases">
        <title>Tropical sea cucumber genome reveals ecological adaptation and Cuvierian tubules defense mechanism.</title>
        <authorList>
            <person name="Chen T."/>
        </authorList>
    </citation>
    <scope>NUCLEOTIDE SEQUENCE</scope>
    <source>
        <strain evidence="1">Nanhai2018</strain>
        <tissue evidence="1">Muscle</tissue>
    </source>
</reference>
<dbReference type="AlphaFoldDB" id="A0A9Q0YDY5"/>
<gene>
    <name evidence="1" type="ORF">HOLleu_41413</name>
</gene>
<evidence type="ECO:0000313" key="1">
    <source>
        <dbReference type="EMBL" id="KAJ8019721.1"/>
    </source>
</evidence>
<comment type="caution">
    <text evidence="1">The sequence shown here is derived from an EMBL/GenBank/DDBJ whole genome shotgun (WGS) entry which is preliminary data.</text>
</comment>
<organism evidence="1 2">
    <name type="scientific">Holothuria leucospilota</name>
    <name type="common">Black long sea cucumber</name>
    <name type="synonym">Mertensiothuria leucospilota</name>
    <dbReference type="NCBI Taxonomy" id="206669"/>
    <lineage>
        <taxon>Eukaryota</taxon>
        <taxon>Metazoa</taxon>
        <taxon>Echinodermata</taxon>
        <taxon>Eleutherozoa</taxon>
        <taxon>Echinozoa</taxon>
        <taxon>Holothuroidea</taxon>
        <taxon>Aspidochirotacea</taxon>
        <taxon>Aspidochirotida</taxon>
        <taxon>Holothuriidae</taxon>
        <taxon>Holothuria</taxon>
    </lineage>
</organism>
<sequence length="213" mass="24998">MSLYSFYPLTDKPTRVTTSTSSLIDNIFTNVTNHILKSGVLVTDISDFYPIFCVIQSKIHTLSRKNVYKNNTCRKNINYFKSELSNVDWSFIMNDQNVDSAYRNFSKVLLMTFNRCCPYTQVHQKIKYEKSPWITSGILKSIRHKNKLYSKYIQSTTLIRKIKYTKFKNVLTAIINLAKKLYFSNLIEDHKSDPTHLWKVINGILNKKHNSEF</sequence>
<protein>
    <submittedName>
        <fullName evidence="1">Uncharacterized protein</fullName>
    </submittedName>
</protein>
<proteinExistence type="predicted"/>
<keyword evidence="2" id="KW-1185">Reference proteome</keyword>